<accession>A0A9X9PVW8</accession>
<evidence type="ECO:0000313" key="1">
    <source>
        <dbReference type="EMBL" id="VCW68853.1"/>
    </source>
</evidence>
<dbReference type="AlphaFoldDB" id="A0A9X9PVW8"/>
<dbReference type="Proteomes" id="UP000269945">
    <property type="component" value="Unassembled WGS sequence"/>
</dbReference>
<evidence type="ECO:0000313" key="2">
    <source>
        <dbReference type="Proteomes" id="UP000269945"/>
    </source>
</evidence>
<gene>
    <name evidence="1" type="ORF">BN2614_LOCUS4</name>
</gene>
<protein>
    <submittedName>
        <fullName evidence="1">Uncharacterized protein</fullName>
    </submittedName>
</protein>
<organism evidence="1 2">
    <name type="scientific">Gulo gulo</name>
    <name type="common">Wolverine</name>
    <name type="synonym">Gluton</name>
    <dbReference type="NCBI Taxonomy" id="48420"/>
    <lineage>
        <taxon>Eukaryota</taxon>
        <taxon>Metazoa</taxon>
        <taxon>Chordata</taxon>
        <taxon>Craniata</taxon>
        <taxon>Vertebrata</taxon>
        <taxon>Euteleostomi</taxon>
        <taxon>Mammalia</taxon>
        <taxon>Eutheria</taxon>
        <taxon>Laurasiatheria</taxon>
        <taxon>Carnivora</taxon>
        <taxon>Caniformia</taxon>
        <taxon>Musteloidea</taxon>
        <taxon>Mustelidae</taxon>
        <taxon>Guloninae</taxon>
        <taxon>Gulo</taxon>
    </lineage>
</organism>
<sequence length="55" mass="6305">MGGAWGAQSLGEERPGTLGSRRLRWRLDWMVPDQLSWGRPGDRELHMPGCLWQLT</sequence>
<dbReference type="EMBL" id="CYRY02004352">
    <property type="protein sequence ID" value="VCW68853.1"/>
    <property type="molecule type" value="Genomic_DNA"/>
</dbReference>
<comment type="caution">
    <text evidence="1">The sequence shown here is derived from an EMBL/GenBank/DDBJ whole genome shotgun (WGS) entry which is preliminary data.</text>
</comment>
<reference evidence="1 2" key="1">
    <citation type="submission" date="2018-10" db="EMBL/GenBank/DDBJ databases">
        <authorList>
            <person name="Ekblom R."/>
            <person name="Jareborg N."/>
        </authorList>
    </citation>
    <scope>NUCLEOTIDE SEQUENCE [LARGE SCALE GENOMIC DNA]</scope>
    <source>
        <tissue evidence="1">Muscle</tissue>
    </source>
</reference>
<name>A0A9X9PVW8_GULGU</name>
<keyword evidence="2" id="KW-1185">Reference proteome</keyword>
<proteinExistence type="predicted"/>
<feature type="non-terminal residue" evidence="1">
    <location>
        <position position="55"/>
    </location>
</feature>